<evidence type="ECO:0000313" key="5">
    <source>
        <dbReference type="Proteomes" id="UP000812966"/>
    </source>
</evidence>
<dbReference type="EMBL" id="JABELV010000039">
    <property type="protein sequence ID" value="KAG7562068.1"/>
    <property type="molecule type" value="Genomic_DNA"/>
</dbReference>
<feature type="region of interest" description="Disordered" evidence="1">
    <location>
        <begin position="170"/>
        <end position="229"/>
    </location>
</feature>
<organism evidence="4 5">
    <name type="scientific">Filobasidium floriforme</name>
    <dbReference type="NCBI Taxonomy" id="5210"/>
    <lineage>
        <taxon>Eukaryota</taxon>
        <taxon>Fungi</taxon>
        <taxon>Dikarya</taxon>
        <taxon>Basidiomycota</taxon>
        <taxon>Agaricomycotina</taxon>
        <taxon>Tremellomycetes</taxon>
        <taxon>Filobasidiales</taxon>
        <taxon>Filobasidiaceae</taxon>
        <taxon>Filobasidium</taxon>
    </lineage>
</organism>
<evidence type="ECO:0000313" key="4">
    <source>
        <dbReference type="EMBL" id="KAG7562068.1"/>
    </source>
</evidence>
<dbReference type="Proteomes" id="UP000812966">
    <property type="component" value="Unassembled WGS sequence"/>
</dbReference>
<gene>
    <name evidence="4" type="ORF">FFLO_02447</name>
</gene>
<evidence type="ECO:0000256" key="3">
    <source>
        <dbReference type="SAM" id="SignalP"/>
    </source>
</evidence>
<evidence type="ECO:0000256" key="2">
    <source>
        <dbReference type="SAM" id="Phobius"/>
    </source>
</evidence>
<keyword evidence="2" id="KW-0812">Transmembrane</keyword>
<feature type="region of interest" description="Disordered" evidence="1">
    <location>
        <begin position="109"/>
        <end position="134"/>
    </location>
</feature>
<keyword evidence="2" id="KW-0472">Membrane</keyword>
<evidence type="ECO:0000256" key="1">
    <source>
        <dbReference type="SAM" id="MobiDB-lite"/>
    </source>
</evidence>
<reference evidence="4" key="1">
    <citation type="submission" date="2020-04" db="EMBL/GenBank/DDBJ databases">
        <title>Analysis of mating type loci in Filobasidium floriforme.</title>
        <authorList>
            <person name="Nowrousian M."/>
        </authorList>
    </citation>
    <scope>NUCLEOTIDE SEQUENCE</scope>
    <source>
        <strain evidence="4">CBS 6242</strain>
    </source>
</reference>
<accession>A0A8K0NP31</accession>
<comment type="caution">
    <text evidence="4">The sequence shown here is derived from an EMBL/GenBank/DDBJ whole genome shotgun (WGS) entry which is preliminary data.</text>
</comment>
<keyword evidence="3" id="KW-0732">Signal</keyword>
<feature type="transmembrane region" description="Helical" evidence="2">
    <location>
        <begin position="46"/>
        <end position="65"/>
    </location>
</feature>
<feature type="signal peptide" evidence="3">
    <location>
        <begin position="1"/>
        <end position="22"/>
    </location>
</feature>
<keyword evidence="5" id="KW-1185">Reference proteome</keyword>
<name>A0A8K0NP31_9TREE</name>
<sequence length="229" mass="24596">MSTRLALASLSLLVISLPSVRADTCYYFGRPYECDRGGLSTGARWGIGAGIAVGVILLVMFFSWWRRKRIMSAWKKHTQNNNQEGLPYHNSDTNTGYYNNTQYPSSYGNNEQYAAPPGAPPLKQPQTAYTPSMAGAYGSNGGTYSYGQNQAQNNDAGPDYEYRQAEENRLAEEAEARRAAGNVNGEPAPPGYDMAVQPTGNGVQGAGSYQPPTGPPPGKGQRQASGGIV</sequence>
<proteinExistence type="predicted"/>
<dbReference type="AlphaFoldDB" id="A0A8K0NP31"/>
<keyword evidence="2" id="KW-1133">Transmembrane helix</keyword>
<protein>
    <submittedName>
        <fullName evidence="4">Uncharacterized protein</fullName>
    </submittedName>
</protein>
<feature type="chain" id="PRO_5035463219" evidence="3">
    <location>
        <begin position="23"/>
        <end position="229"/>
    </location>
</feature>